<evidence type="ECO:0000313" key="3">
    <source>
        <dbReference type="Proteomes" id="UP000266861"/>
    </source>
</evidence>
<sequence>MSILISKIETLFLEGSLEAICFATIIYLTRKGTTILPLNDIKGFSERAVNASLEKITDFERRMKVLETEIIYKNIVGLDAVKGLSVEQEAIPNHSREEIDRNLRALQSKLGAPIADTDISLYSALKTNLISIDHSELTWRDPEANMIIIDDSVLVKNLGQRQMQVFLEPRESMKCILPTSITSRCVEFSNNFNRADVSKVLRNVVHNKEEGVWNNPAFASSEIRGTQSEGTYITDIIVPLLRASLEDLPNSGIFLSTAERQSMASKARKSFGPNEERSTHKTPIGKKPDVMVMAKYGEDDSVKLWREALDGISFVGVACRPTNNQFGIVGIQVAGEDLYLNILVKDASGIPRYFHVDQVEIPFTKNTPWRVEPLILLLLTLRNIMIVNQSLLIQALEQANTRPPRNAQQSPTVTSPSHK</sequence>
<gene>
    <name evidence="2" type="ORF">Glove_68g7</name>
</gene>
<proteinExistence type="predicted"/>
<reference evidence="2 3" key="1">
    <citation type="submission" date="2018-08" db="EMBL/GenBank/DDBJ databases">
        <title>Genome and evolution of the arbuscular mycorrhizal fungus Diversispora epigaea (formerly Glomus versiforme) and its bacterial endosymbionts.</title>
        <authorList>
            <person name="Sun X."/>
            <person name="Fei Z."/>
            <person name="Harrison M."/>
        </authorList>
    </citation>
    <scope>NUCLEOTIDE SEQUENCE [LARGE SCALE GENOMIC DNA]</scope>
    <source>
        <strain evidence="2 3">IT104</strain>
    </source>
</reference>
<dbReference type="Proteomes" id="UP000266861">
    <property type="component" value="Unassembled WGS sequence"/>
</dbReference>
<dbReference type="AlphaFoldDB" id="A0A397JA86"/>
<organism evidence="2 3">
    <name type="scientific">Diversispora epigaea</name>
    <dbReference type="NCBI Taxonomy" id="1348612"/>
    <lineage>
        <taxon>Eukaryota</taxon>
        <taxon>Fungi</taxon>
        <taxon>Fungi incertae sedis</taxon>
        <taxon>Mucoromycota</taxon>
        <taxon>Glomeromycotina</taxon>
        <taxon>Glomeromycetes</taxon>
        <taxon>Diversisporales</taxon>
        <taxon>Diversisporaceae</taxon>
        <taxon>Diversispora</taxon>
    </lineage>
</organism>
<name>A0A397JA86_9GLOM</name>
<feature type="region of interest" description="Disordered" evidence="1">
    <location>
        <begin position="400"/>
        <end position="419"/>
    </location>
</feature>
<accession>A0A397JA86</accession>
<protein>
    <submittedName>
        <fullName evidence="2">Uncharacterized protein</fullName>
    </submittedName>
</protein>
<feature type="region of interest" description="Disordered" evidence="1">
    <location>
        <begin position="265"/>
        <end position="284"/>
    </location>
</feature>
<evidence type="ECO:0000256" key="1">
    <source>
        <dbReference type="SAM" id="MobiDB-lite"/>
    </source>
</evidence>
<dbReference type="EMBL" id="PQFF01000065">
    <property type="protein sequence ID" value="RHZ85259.1"/>
    <property type="molecule type" value="Genomic_DNA"/>
</dbReference>
<evidence type="ECO:0000313" key="2">
    <source>
        <dbReference type="EMBL" id="RHZ85259.1"/>
    </source>
</evidence>
<comment type="caution">
    <text evidence="2">The sequence shown here is derived from an EMBL/GenBank/DDBJ whole genome shotgun (WGS) entry which is preliminary data.</text>
</comment>
<keyword evidence="3" id="KW-1185">Reference proteome</keyword>
<dbReference type="OrthoDB" id="2427867at2759"/>